<name>A0A7J6KHS2_PERCH</name>
<feature type="region of interest" description="Disordered" evidence="1">
    <location>
        <begin position="19"/>
        <end position="45"/>
    </location>
</feature>
<feature type="non-terminal residue" evidence="2">
    <location>
        <position position="120"/>
    </location>
</feature>
<organism evidence="2 3">
    <name type="scientific">Perkinsus chesapeaki</name>
    <name type="common">Clam parasite</name>
    <name type="synonym">Perkinsus andrewsi</name>
    <dbReference type="NCBI Taxonomy" id="330153"/>
    <lineage>
        <taxon>Eukaryota</taxon>
        <taxon>Sar</taxon>
        <taxon>Alveolata</taxon>
        <taxon>Perkinsozoa</taxon>
        <taxon>Perkinsea</taxon>
        <taxon>Perkinsida</taxon>
        <taxon>Perkinsidae</taxon>
        <taxon>Perkinsus</taxon>
    </lineage>
</organism>
<dbReference type="InterPro" id="IPR009057">
    <property type="entry name" value="Homeodomain-like_sf"/>
</dbReference>
<evidence type="ECO:0000256" key="1">
    <source>
        <dbReference type="SAM" id="MobiDB-lite"/>
    </source>
</evidence>
<dbReference type="SUPFAM" id="SSF46689">
    <property type="entry name" value="Homeodomain-like"/>
    <property type="match status" value="1"/>
</dbReference>
<dbReference type="EMBL" id="JAAPAO010003351">
    <property type="protein sequence ID" value="KAF4646520.1"/>
    <property type="molecule type" value="Genomic_DNA"/>
</dbReference>
<dbReference type="Proteomes" id="UP000591131">
    <property type="component" value="Unassembled WGS sequence"/>
</dbReference>
<accession>A0A7J6KHS2</accession>
<keyword evidence="3" id="KW-1185">Reference proteome</keyword>
<dbReference type="GO" id="GO:0003676">
    <property type="term" value="F:nucleic acid binding"/>
    <property type="evidence" value="ECO:0007669"/>
    <property type="project" value="InterPro"/>
</dbReference>
<comment type="caution">
    <text evidence="2">The sequence shown here is derived from an EMBL/GenBank/DDBJ whole genome shotgun (WGS) entry which is preliminary data.</text>
</comment>
<feature type="non-terminal residue" evidence="2">
    <location>
        <position position="1"/>
    </location>
</feature>
<dbReference type="InterPro" id="IPR036397">
    <property type="entry name" value="RNaseH_sf"/>
</dbReference>
<dbReference type="AlphaFoldDB" id="A0A7J6KHS2"/>
<sequence length="120" mass="13311">DIAETQGISRSAVCKIIAKGAPSGSKEPKETRGRKQKLNDRQKRQIIREFSRNPDLTCSAVPKICNIQGADFVKLPTAPRLTEAHKAARVAFASKHLEASTDFSTWIFSDEKRFNLDGPD</sequence>
<reference evidence="2 3" key="1">
    <citation type="submission" date="2020-04" db="EMBL/GenBank/DDBJ databases">
        <title>Perkinsus chesapeaki whole genome sequence.</title>
        <authorList>
            <person name="Bogema D.R."/>
        </authorList>
    </citation>
    <scope>NUCLEOTIDE SEQUENCE [LARGE SCALE GENOMIC DNA]</scope>
    <source>
        <strain evidence="2">ATCC PRA-425</strain>
    </source>
</reference>
<dbReference type="OrthoDB" id="8060176at2759"/>
<proteinExistence type="predicted"/>
<evidence type="ECO:0000313" key="2">
    <source>
        <dbReference type="EMBL" id="KAF4646520.1"/>
    </source>
</evidence>
<dbReference type="Gene3D" id="3.30.420.10">
    <property type="entry name" value="Ribonuclease H-like superfamily/Ribonuclease H"/>
    <property type="match status" value="1"/>
</dbReference>
<evidence type="ECO:0008006" key="4">
    <source>
        <dbReference type="Google" id="ProtNLM"/>
    </source>
</evidence>
<evidence type="ECO:0000313" key="3">
    <source>
        <dbReference type="Proteomes" id="UP000591131"/>
    </source>
</evidence>
<feature type="compositionally biased region" description="Basic and acidic residues" evidence="1">
    <location>
        <begin position="26"/>
        <end position="45"/>
    </location>
</feature>
<protein>
    <recommendedName>
        <fullName evidence="4">Transposase Tc1-like domain-containing protein</fullName>
    </recommendedName>
</protein>
<gene>
    <name evidence="2" type="ORF">FOL47_006048</name>
</gene>